<feature type="compositionally biased region" description="Basic and acidic residues" evidence="1">
    <location>
        <begin position="495"/>
        <end position="508"/>
    </location>
</feature>
<keyword evidence="3" id="KW-1185">Reference proteome</keyword>
<dbReference type="Proteomes" id="UP001057375">
    <property type="component" value="Unassembled WGS sequence"/>
</dbReference>
<feature type="compositionally biased region" description="Basic and acidic residues" evidence="1">
    <location>
        <begin position="324"/>
        <end position="337"/>
    </location>
</feature>
<feature type="compositionally biased region" description="Polar residues" evidence="1">
    <location>
        <begin position="590"/>
        <end position="615"/>
    </location>
</feature>
<organism evidence="2 3">
    <name type="scientific">Aduncisulcus paluster</name>
    <dbReference type="NCBI Taxonomy" id="2918883"/>
    <lineage>
        <taxon>Eukaryota</taxon>
        <taxon>Metamonada</taxon>
        <taxon>Carpediemonas-like organisms</taxon>
        <taxon>Aduncisulcus</taxon>
    </lineage>
</organism>
<name>A0ABQ5KM43_9EUKA</name>
<feature type="compositionally biased region" description="Low complexity" evidence="1">
    <location>
        <begin position="795"/>
        <end position="807"/>
    </location>
</feature>
<evidence type="ECO:0000313" key="2">
    <source>
        <dbReference type="EMBL" id="GKT32578.1"/>
    </source>
</evidence>
<feature type="region of interest" description="Disordered" evidence="1">
    <location>
        <begin position="189"/>
        <end position="862"/>
    </location>
</feature>
<feature type="compositionally biased region" description="Polar residues" evidence="1">
    <location>
        <begin position="233"/>
        <end position="242"/>
    </location>
</feature>
<feature type="compositionally biased region" description="Basic residues" evidence="1">
    <location>
        <begin position="485"/>
        <end position="494"/>
    </location>
</feature>
<feature type="compositionally biased region" description="Basic and acidic residues" evidence="1">
    <location>
        <begin position="534"/>
        <end position="559"/>
    </location>
</feature>
<feature type="compositionally biased region" description="Basic and acidic residues" evidence="1">
    <location>
        <begin position="817"/>
        <end position="862"/>
    </location>
</feature>
<feature type="compositionally biased region" description="Basic and acidic residues" evidence="1">
    <location>
        <begin position="196"/>
        <end position="212"/>
    </location>
</feature>
<comment type="caution">
    <text evidence="2">The sequence shown here is derived from an EMBL/GenBank/DDBJ whole genome shotgun (WGS) entry which is preliminary data.</text>
</comment>
<feature type="compositionally biased region" description="Polar residues" evidence="1">
    <location>
        <begin position="402"/>
        <end position="425"/>
    </location>
</feature>
<feature type="compositionally biased region" description="Low complexity" evidence="1">
    <location>
        <begin position="658"/>
        <end position="676"/>
    </location>
</feature>
<reference evidence="2" key="1">
    <citation type="submission" date="2022-03" db="EMBL/GenBank/DDBJ databases">
        <title>Draft genome sequence of Aduncisulcus paluster, a free-living microaerophilic Fornicata.</title>
        <authorList>
            <person name="Yuyama I."/>
            <person name="Kume K."/>
            <person name="Tamura T."/>
            <person name="Inagaki Y."/>
            <person name="Hashimoto T."/>
        </authorList>
    </citation>
    <scope>NUCLEOTIDE SEQUENCE</scope>
    <source>
        <strain evidence="2">NY0171</strain>
    </source>
</reference>
<feature type="non-terminal residue" evidence="2">
    <location>
        <position position="1"/>
    </location>
</feature>
<feature type="compositionally biased region" description="Low complexity" evidence="1">
    <location>
        <begin position="764"/>
        <end position="773"/>
    </location>
</feature>
<feature type="compositionally biased region" description="Basic and acidic residues" evidence="1">
    <location>
        <begin position="678"/>
        <end position="734"/>
    </location>
</feature>
<sequence>GRFSDKDVSKITKKSDDIDYHQIQHSERIEKDHTVPRDSTAPRSIGSNYEMEKLSEARSILLKYSSKENAKRFDSMIQRRNERKKREETQGRGREERSIVSRNYDRVSSTQSVTTTPSTIQTRPIWESRSSGIISEETSVHGRISAPIKGRTQTTYETIQPGPRSGSTTVEVEPVPSVSTVATLKTPVSGVKRGMIGRERERDKKRNTEVSHKNNNNGGYRAAKNRINHENSDTALESSEITQRVDISKEEHGRGPSPRSGAKLPPSSSSHSIVASRHQGIRTPRTVSTAPSRTPNGKISANSRVSQRKPWQRPRSASVGGISKPKDVDHVPTDIHHRPAISRTPSFSRTPSVSRAPCVDKTVPKNGNLSEAIPSSKRSRPASAGSVMMPRSSSVGSSRNSRTNLRQDQYRSTWDKTFSTPSSGFGTRRAERVPSTDTRSRSSARRTDFRKTERSVKERDIKDDKDTSSASTNIKKVDPLEARKAAARRAREFRKKQEMEELKRKQIAEEEEEKEREKHHSNGQVRDAVAAAESRAKEALREKHRQRLEAQRARLDRDRRVRKVSSEARILAISMARKKPNHPSPRGDESTPSCFQTGVRSSRSTPSFGSTATSSQHQMHIRQQHRHLRPEPIYGADIAPHLTPHDQSHPLASPFNTSSESHSSSSQSPSESQQRSIPKLDEKEAVQKAKDRHREYMKKLRQKQKEEEWKANEKWRKRDKMLQESRKKREERRKSLSSVKIAPKQHSLPLDSTEEISLYHKRTTGTPSSTPSSIGNRISKDTNVKIGSRDETSMRRPSSASSSASTSKIPPWRRNQHYSEDVDSIRAPIRSEKHSSSGYIRPDKRDRGHKSQMDHQNESEERFRRLKMAREMRFPLKKKTPSVRVSSEDADLLKAVEDIAFGDVLL</sequence>
<evidence type="ECO:0000313" key="3">
    <source>
        <dbReference type="Proteomes" id="UP001057375"/>
    </source>
</evidence>
<feature type="region of interest" description="Disordered" evidence="1">
    <location>
        <begin position="1"/>
        <end position="50"/>
    </location>
</feature>
<gene>
    <name evidence="2" type="ORF">ADUPG1_006699</name>
</gene>
<feature type="compositionally biased region" description="Basic and acidic residues" evidence="1">
    <location>
        <begin position="428"/>
        <end position="467"/>
    </location>
</feature>
<feature type="region of interest" description="Disordered" evidence="1">
    <location>
        <begin position="70"/>
        <end position="120"/>
    </location>
</feature>
<feature type="compositionally biased region" description="Low complexity" evidence="1">
    <location>
        <begin position="106"/>
        <end position="120"/>
    </location>
</feature>
<feature type="compositionally biased region" description="Basic and acidic residues" evidence="1">
    <location>
        <begin position="475"/>
        <end position="484"/>
    </location>
</feature>
<feature type="compositionally biased region" description="Basic and acidic residues" evidence="1">
    <location>
        <begin position="70"/>
        <end position="105"/>
    </location>
</feature>
<feature type="compositionally biased region" description="Polar residues" evidence="1">
    <location>
        <begin position="343"/>
        <end position="353"/>
    </location>
</feature>
<feature type="compositionally biased region" description="Basic and acidic residues" evidence="1">
    <location>
        <begin position="1"/>
        <end position="36"/>
    </location>
</feature>
<evidence type="ECO:0000256" key="1">
    <source>
        <dbReference type="SAM" id="MobiDB-lite"/>
    </source>
</evidence>
<dbReference type="EMBL" id="BQXS01010010">
    <property type="protein sequence ID" value="GKT32578.1"/>
    <property type="molecule type" value="Genomic_DNA"/>
</dbReference>
<feature type="compositionally biased region" description="Polar residues" evidence="1">
    <location>
        <begin position="285"/>
        <end position="305"/>
    </location>
</feature>
<proteinExistence type="predicted"/>
<feature type="compositionally biased region" description="Basic and acidic residues" evidence="1">
    <location>
        <begin position="778"/>
        <end position="794"/>
    </location>
</feature>
<feature type="compositionally biased region" description="Low complexity" evidence="1">
    <location>
        <begin position="385"/>
        <end position="401"/>
    </location>
</feature>
<protein>
    <submittedName>
        <fullName evidence="2">Uncharacterized protein</fullName>
    </submittedName>
</protein>
<accession>A0ABQ5KM43</accession>
<feature type="compositionally biased region" description="Basic residues" evidence="1">
    <location>
        <begin position="619"/>
        <end position="628"/>
    </location>
</feature>